<dbReference type="InterPro" id="IPR055398">
    <property type="entry name" value="Rossmann-like_BshC"/>
</dbReference>
<gene>
    <name evidence="2 5" type="primary">bshC</name>
    <name evidence="5" type="ORF">KTO63_09860</name>
</gene>
<dbReference type="AlphaFoldDB" id="A0A9E2W832"/>
<feature type="domain" description="Bacillithiol biosynthesis BshC N-terminal Rossmann-like" evidence="3">
    <location>
        <begin position="9"/>
        <end position="373"/>
    </location>
</feature>
<dbReference type="NCBIfam" id="TIGR03998">
    <property type="entry name" value="thiol_BshC"/>
    <property type="match status" value="1"/>
</dbReference>
<proteinExistence type="inferred from homology"/>
<evidence type="ECO:0000259" key="4">
    <source>
        <dbReference type="Pfam" id="PF24850"/>
    </source>
</evidence>
<protein>
    <recommendedName>
        <fullName evidence="2">Putative cysteine ligase BshC</fullName>
        <ecNumber evidence="2">6.-.-.-</ecNumber>
    </recommendedName>
</protein>
<keyword evidence="6" id="KW-1185">Reference proteome</keyword>
<dbReference type="PIRSF" id="PIRSF012535">
    <property type="entry name" value="UCP012535"/>
    <property type="match status" value="1"/>
</dbReference>
<keyword evidence="2" id="KW-0175">Coiled coil</keyword>
<reference evidence="5" key="1">
    <citation type="submission" date="2021-06" db="EMBL/GenBank/DDBJ databases">
        <authorList>
            <person name="Huq M.A."/>
        </authorList>
    </citation>
    <scope>NUCLEOTIDE SEQUENCE</scope>
    <source>
        <strain evidence="5">MAH-26</strain>
    </source>
</reference>
<evidence type="ECO:0000313" key="5">
    <source>
        <dbReference type="EMBL" id="MBV4357452.1"/>
    </source>
</evidence>
<organism evidence="5 6">
    <name type="scientific">Pinibacter aurantiacus</name>
    <dbReference type="NCBI Taxonomy" id="2851599"/>
    <lineage>
        <taxon>Bacteria</taxon>
        <taxon>Pseudomonadati</taxon>
        <taxon>Bacteroidota</taxon>
        <taxon>Chitinophagia</taxon>
        <taxon>Chitinophagales</taxon>
        <taxon>Chitinophagaceae</taxon>
        <taxon>Pinibacter</taxon>
    </lineage>
</organism>
<name>A0A9E2W832_9BACT</name>
<dbReference type="Pfam" id="PF10079">
    <property type="entry name" value="Rossmann-like_BshC"/>
    <property type="match status" value="1"/>
</dbReference>
<feature type="coiled-coil region" evidence="2">
    <location>
        <begin position="451"/>
        <end position="478"/>
    </location>
</feature>
<dbReference type="RefSeq" id="WP_217791097.1">
    <property type="nucleotide sequence ID" value="NZ_JAHSPG010000006.1"/>
</dbReference>
<dbReference type="EC" id="6.-.-.-" evidence="2"/>
<dbReference type="Pfam" id="PF24850">
    <property type="entry name" value="CC_BshC"/>
    <property type="match status" value="1"/>
</dbReference>
<comment type="caution">
    <text evidence="5">The sequence shown here is derived from an EMBL/GenBank/DDBJ whole genome shotgun (WGS) entry which is preliminary data.</text>
</comment>
<evidence type="ECO:0000256" key="2">
    <source>
        <dbReference type="HAMAP-Rule" id="MF_01867"/>
    </source>
</evidence>
<dbReference type="Proteomes" id="UP000812270">
    <property type="component" value="Unassembled WGS sequence"/>
</dbReference>
<evidence type="ECO:0000256" key="1">
    <source>
        <dbReference type="ARBA" id="ARBA00022598"/>
    </source>
</evidence>
<accession>A0A9E2W832</accession>
<evidence type="ECO:0000259" key="3">
    <source>
        <dbReference type="Pfam" id="PF10079"/>
    </source>
</evidence>
<dbReference type="HAMAP" id="MF_01867">
    <property type="entry name" value="BshC"/>
    <property type="match status" value="1"/>
</dbReference>
<dbReference type="EMBL" id="JAHSPG010000006">
    <property type="protein sequence ID" value="MBV4357452.1"/>
    <property type="molecule type" value="Genomic_DNA"/>
</dbReference>
<dbReference type="InterPro" id="IPR011199">
    <property type="entry name" value="Bacillithiol_biosynth_BshC"/>
</dbReference>
<feature type="domain" description="Bacillithiol biosynthesis BshC C-terminal coiled-coil" evidence="4">
    <location>
        <begin position="375"/>
        <end position="530"/>
    </location>
</feature>
<sequence>MNCTSTNASFAETGFFSKITLDYIANAEALQPFYKHSQDINGIQQAIAARQAFPTNRQLLVDALKEQYAAVSNATEVNNNIESLLQENTFTIVTAHQPNIFTGYLYFVYKILHTIKLAGELKQQLPQYNFVPVYYMGSEDADLDELGKVTVDGQKFVWQTTQTGAVGRMKVDKALLKMIDAFDGQLSIFPHGKDLIQLLRECYAEGSNIQTATFKLAHALFANYGLIVLIPDSAALKATMHKIFEEDFLHKTPSSIVEGTIKKLDHHYKVQANPREINLFYLKDNIRERIVENNDGYKVDHQQIHFTKEELQQELAQHPERFSPNVILRGMFQETILPNIVFIGGGGELAYWLELKDLFEHYNVPYPVLLLRNSFLVVEKKWNEKISHLDFDIADFFKPENILLEKLVKRDSNVQVDLNNEFKDFDALYKHLKDVVNNIDTTLLQHVDALHTKSAKQLQNLQKKMLRAEKRKFSAQQHQIAVIKKALFPNNSLQERTDNFMPFYAQYGPTFIDCVYKNTQGLGKEFIVISLP</sequence>
<dbReference type="GO" id="GO:0016874">
    <property type="term" value="F:ligase activity"/>
    <property type="evidence" value="ECO:0007669"/>
    <property type="project" value="UniProtKB-UniRule"/>
</dbReference>
<keyword evidence="1 2" id="KW-0436">Ligase</keyword>
<evidence type="ECO:0000313" key="6">
    <source>
        <dbReference type="Proteomes" id="UP000812270"/>
    </source>
</evidence>
<dbReference type="InterPro" id="IPR055399">
    <property type="entry name" value="CC_BshC"/>
</dbReference>
<comment type="similarity">
    <text evidence="2">Belongs to the BshC family.</text>
</comment>